<evidence type="ECO:0000259" key="1">
    <source>
        <dbReference type="Pfam" id="PF00561"/>
    </source>
</evidence>
<dbReference type="Pfam" id="PF00561">
    <property type="entry name" value="Abhydrolase_1"/>
    <property type="match status" value="1"/>
</dbReference>
<evidence type="ECO:0000313" key="2">
    <source>
        <dbReference type="EMBL" id="KAA9165497.1"/>
    </source>
</evidence>
<dbReference type="GO" id="GO:0016787">
    <property type="term" value="F:hydrolase activity"/>
    <property type="evidence" value="ECO:0007669"/>
    <property type="project" value="UniProtKB-KW"/>
</dbReference>
<dbReference type="PANTHER" id="PTHR43433">
    <property type="entry name" value="HYDROLASE, ALPHA/BETA FOLD FAMILY PROTEIN"/>
    <property type="match status" value="1"/>
</dbReference>
<feature type="domain" description="AB hydrolase-1" evidence="1">
    <location>
        <begin position="14"/>
        <end position="233"/>
    </location>
</feature>
<dbReference type="SUPFAM" id="SSF53474">
    <property type="entry name" value="alpha/beta-Hydrolases"/>
    <property type="match status" value="1"/>
</dbReference>
<comment type="caution">
    <text evidence="2">The sequence shown here is derived from an EMBL/GenBank/DDBJ whole genome shotgun (WGS) entry which is preliminary data.</text>
</comment>
<dbReference type="PANTHER" id="PTHR43433:SF5">
    <property type="entry name" value="AB HYDROLASE-1 DOMAIN-CONTAINING PROTEIN"/>
    <property type="match status" value="1"/>
</dbReference>
<evidence type="ECO:0000313" key="3">
    <source>
        <dbReference type="Proteomes" id="UP000319769"/>
    </source>
</evidence>
<keyword evidence="3" id="KW-1185">Reference proteome</keyword>
<dbReference type="EMBL" id="VMNW02000005">
    <property type="protein sequence ID" value="KAA9165497.1"/>
    <property type="molecule type" value="Genomic_DNA"/>
</dbReference>
<organism evidence="2 3">
    <name type="scientific">Amycolatopsis acidicola</name>
    <dbReference type="NCBI Taxonomy" id="2596893"/>
    <lineage>
        <taxon>Bacteria</taxon>
        <taxon>Bacillati</taxon>
        <taxon>Actinomycetota</taxon>
        <taxon>Actinomycetes</taxon>
        <taxon>Pseudonocardiales</taxon>
        <taxon>Pseudonocardiaceae</taxon>
        <taxon>Amycolatopsis</taxon>
    </lineage>
</organism>
<dbReference type="InterPro" id="IPR000073">
    <property type="entry name" value="AB_hydrolase_1"/>
</dbReference>
<reference evidence="2" key="1">
    <citation type="submission" date="2019-09" db="EMBL/GenBank/DDBJ databases">
        <authorList>
            <person name="Teo W.F.A."/>
            <person name="Duangmal K."/>
        </authorList>
    </citation>
    <scope>NUCLEOTIDE SEQUENCE [LARGE SCALE GENOMIC DNA]</scope>
    <source>
        <strain evidence="2">K81G1</strain>
    </source>
</reference>
<dbReference type="AlphaFoldDB" id="A0A5N0VGL5"/>
<dbReference type="OrthoDB" id="495620at2"/>
<dbReference type="Proteomes" id="UP000319769">
    <property type="component" value="Unassembled WGS sequence"/>
</dbReference>
<sequence>MTGLAYSDEGEGAPVLLAASLGTTRAMWEPQRSRLRENRRVISFDHRGHGESPSLPGPYALADLVADTMGLLDSLGIESADVVGVSLGGIVGLALAACHPERVRSLVTVNSPVFADEPGFWHGRAAAVRRDGMTVASHGLLGRWYSPATAAAPSMLIAATVSEVDRLDQEGYAGCCAAIAGTDLRDRLADIRCPVLAVHGLADAVVPAHHAELIATAVPGARRVPLPSAGHLLTQEVPDALHELLTAHWNSQEVTS</sequence>
<dbReference type="InterPro" id="IPR029058">
    <property type="entry name" value="AB_hydrolase_fold"/>
</dbReference>
<dbReference type="Gene3D" id="3.40.50.1820">
    <property type="entry name" value="alpha/beta hydrolase"/>
    <property type="match status" value="1"/>
</dbReference>
<accession>A0A5N0VGL5</accession>
<dbReference type="PRINTS" id="PR00111">
    <property type="entry name" value="ABHYDROLASE"/>
</dbReference>
<protein>
    <submittedName>
        <fullName evidence="2">Alpha/beta fold hydrolase</fullName>
    </submittedName>
</protein>
<keyword evidence="2" id="KW-0378">Hydrolase</keyword>
<dbReference type="RefSeq" id="WP_144746196.1">
    <property type="nucleotide sequence ID" value="NZ_VMNW02000005.1"/>
</dbReference>
<proteinExistence type="predicted"/>
<gene>
    <name evidence="2" type="ORF">FPZ12_005335</name>
</gene>
<dbReference type="InterPro" id="IPR050471">
    <property type="entry name" value="AB_hydrolase"/>
</dbReference>
<name>A0A5N0VGL5_9PSEU</name>